<protein>
    <submittedName>
        <fullName evidence="1">Uncharacterized protein</fullName>
    </submittedName>
</protein>
<dbReference type="AlphaFoldDB" id="A0A0W0WDK6"/>
<evidence type="ECO:0000313" key="1">
    <source>
        <dbReference type="EMBL" id="KTD30442.1"/>
    </source>
</evidence>
<dbReference type="RefSeq" id="WP_058451449.1">
    <property type="nucleotide sequence ID" value="NZ_CAAAIB010000007.1"/>
</dbReference>
<organism evidence="1 2">
    <name type="scientific">Legionella maceachernii</name>
    <dbReference type="NCBI Taxonomy" id="466"/>
    <lineage>
        <taxon>Bacteria</taxon>
        <taxon>Pseudomonadati</taxon>
        <taxon>Pseudomonadota</taxon>
        <taxon>Gammaproteobacteria</taxon>
        <taxon>Legionellales</taxon>
        <taxon>Legionellaceae</taxon>
        <taxon>Legionella</taxon>
    </lineage>
</organism>
<gene>
    <name evidence="1" type="ORF">Lmac_0626</name>
</gene>
<sequence length="155" mass="18026">MTLEINKNEDNTNVVKYIPIKSLCNHMSIENVIKDYLNQIQELISFLCSNNCKDENQEELKKHLQYSIPIILQLTGFNVDNKETYSFLTDLLGMLNKHQLANEISVFTLRVFIQALANKALWREHVNGNAKQIFLFLKAFTTLPPEIKQMVNLIR</sequence>
<proteinExistence type="predicted"/>
<name>A0A0W0WDK6_9GAMM</name>
<comment type="caution">
    <text evidence="1">The sequence shown here is derived from an EMBL/GenBank/DDBJ whole genome shotgun (WGS) entry which is preliminary data.</text>
</comment>
<evidence type="ECO:0000313" key="2">
    <source>
        <dbReference type="Proteomes" id="UP000054908"/>
    </source>
</evidence>
<reference evidence="1 2" key="1">
    <citation type="submission" date="2015-11" db="EMBL/GenBank/DDBJ databases">
        <title>Genomic analysis of 38 Legionella species identifies large and diverse effector repertoires.</title>
        <authorList>
            <person name="Burstein D."/>
            <person name="Amaro F."/>
            <person name="Zusman T."/>
            <person name="Lifshitz Z."/>
            <person name="Cohen O."/>
            <person name="Gilbert J.A."/>
            <person name="Pupko T."/>
            <person name="Shuman H.A."/>
            <person name="Segal G."/>
        </authorList>
    </citation>
    <scope>NUCLEOTIDE SEQUENCE [LARGE SCALE GENOMIC DNA]</scope>
    <source>
        <strain evidence="1 2">PX-1-G2-E2</strain>
    </source>
</reference>
<dbReference type="PATRIC" id="fig|466.6.peg.677"/>
<dbReference type="EMBL" id="LNYL01000016">
    <property type="protein sequence ID" value="KTD30442.1"/>
    <property type="molecule type" value="Genomic_DNA"/>
</dbReference>
<accession>A0A0W0WDK6</accession>
<dbReference type="Proteomes" id="UP000054908">
    <property type="component" value="Unassembled WGS sequence"/>
</dbReference>
<keyword evidence="2" id="KW-1185">Reference proteome</keyword>